<dbReference type="RefSeq" id="WP_071654921.1">
    <property type="nucleotide sequence ID" value="NZ_MLCF01000007.1"/>
</dbReference>
<accession>A0A1J7BK72</accession>
<dbReference type="InterPro" id="IPR051784">
    <property type="entry name" value="Nod_factor_ABC_transporter"/>
</dbReference>
<proteinExistence type="inferred from homology"/>
<feature type="transmembrane region" description="Helical" evidence="6">
    <location>
        <begin position="75"/>
        <end position="98"/>
    </location>
</feature>
<keyword evidence="6" id="KW-1003">Cell membrane</keyword>
<keyword evidence="9" id="KW-1185">Reference proteome</keyword>
<dbReference type="GO" id="GO:0043190">
    <property type="term" value="C:ATP-binding cassette (ABC) transporter complex"/>
    <property type="evidence" value="ECO:0007669"/>
    <property type="project" value="InterPro"/>
</dbReference>
<dbReference type="GO" id="GO:0140359">
    <property type="term" value="F:ABC-type transporter activity"/>
    <property type="evidence" value="ECO:0007669"/>
    <property type="project" value="InterPro"/>
</dbReference>
<feature type="domain" description="ABC transmembrane type-2" evidence="7">
    <location>
        <begin position="40"/>
        <end position="277"/>
    </location>
</feature>
<feature type="transmembrane region" description="Helical" evidence="6">
    <location>
        <begin position="191"/>
        <end position="209"/>
    </location>
</feature>
<organism evidence="8 9">
    <name type="scientific">Mangrovactinospora gilvigrisea</name>
    <dbReference type="NCBI Taxonomy" id="1428644"/>
    <lineage>
        <taxon>Bacteria</taxon>
        <taxon>Bacillati</taxon>
        <taxon>Actinomycetota</taxon>
        <taxon>Actinomycetes</taxon>
        <taxon>Kitasatosporales</taxon>
        <taxon>Streptomycetaceae</taxon>
        <taxon>Mangrovactinospora</taxon>
    </lineage>
</organism>
<keyword evidence="3 6" id="KW-1133">Transmembrane helix</keyword>
<dbReference type="OrthoDB" id="9786643at2"/>
<dbReference type="InterPro" id="IPR047817">
    <property type="entry name" value="ABC2_TM_bact-type"/>
</dbReference>
<keyword evidence="5" id="KW-0046">Antibiotic resistance</keyword>
<evidence type="ECO:0000256" key="5">
    <source>
        <dbReference type="ARBA" id="ARBA00023251"/>
    </source>
</evidence>
<comment type="subcellular location">
    <subcellularLocation>
        <location evidence="6">Cell membrane</location>
        <topology evidence="6">Multi-pass membrane protein</topology>
    </subcellularLocation>
    <subcellularLocation>
        <location evidence="1">Membrane</location>
        <topology evidence="1">Multi-pass membrane protein</topology>
    </subcellularLocation>
</comment>
<dbReference type="PANTHER" id="PTHR43229:SF6">
    <property type="entry name" value="ABC-TYPE MULTIDRUG TRANSPORT SYSTEM, PERMEASE COMPONENT"/>
    <property type="match status" value="1"/>
</dbReference>
<feature type="transmembrane region" description="Helical" evidence="6">
    <location>
        <begin position="160"/>
        <end position="179"/>
    </location>
</feature>
<evidence type="ECO:0000256" key="2">
    <source>
        <dbReference type="ARBA" id="ARBA00022692"/>
    </source>
</evidence>
<feature type="transmembrane region" description="Helical" evidence="6">
    <location>
        <begin position="252"/>
        <end position="274"/>
    </location>
</feature>
<reference evidence="8 9" key="1">
    <citation type="submission" date="2016-10" db="EMBL/GenBank/DDBJ databases">
        <title>Genome sequence of Streptomyces gilvigriseus MUSC 26.</title>
        <authorList>
            <person name="Lee L.-H."/>
            <person name="Ser H.-L."/>
        </authorList>
    </citation>
    <scope>NUCLEOTIDE SEQUENCE [LARGE SCALE GENOMIC DNA]</scope>
    <source>
        <strain evidence="8 9">MUSC 26</strain>
    </source>
</reference>
<name>A0A1J7BK72_9ACTN</name>
<dbReference type="PIRSF" id="PIRSF006648">
    <property type="entry name" value="DrrB"/>
    <property type="match status" value="1"/>
</dbReference>
<keyword evidence="6" id="KW-0813">Transport</keyword>
<dbReference type="STRING" id="1428644.BIV57_02295"/>
<evidence type="ECO:0000256" key="6">
    <source>
        <dbReference type="RuleBase" id="RU361157"/>
    </source>
</evidence>
<dbReference type="PANTHER" id="PTHR43229">
    <property type="entry name" value="NODULATION PROTEIN J"/>
    <property type="match status" value="1"/>
</dbReference>
<dbReference type="Pfam" id="PF01061">
    <property type="entry name" value="ABC2_membrane"/>
    <property type="match status" value="1"/>
</dbReference>
<dbReference type="PROSITE" id="PS51012">
    <property type="entry name" value="ABC_TM2"/>
    <property type="match status" value="1"/>
</dbReference>
<keyword evidence="4 6" id="KW-0472">Membrane</keyword>
<dbReference type="EMBL" id="MLCF01000007">
    <property type="protein sequence ID" value="OIV39079.1"/>
    <property type="molecule type" value="Genomic_DNA"/>
</dbReference>
<evidence type="ECO:0000259" key="7">
    <source>
        <dbReference type="PROSITE" id="PS51012"/>
    </source>
</evidence>
<keyword evidence="2 6" id="KW-0812">Transmembrane</keyword>
<dbReference type="Proteomes" id="UP000243342">
    <property type="component" value="Unassembled WGS sequence"/>
</dbReference>
<protein>
    <recommendedName>
        <fullName evidence="6">Transport permease protein</fullName>
    </recommendedName>
</protein>
<comment type="similarity">
    <text evidence="6">Belongs to the ABC-2 integral membrane protein family.</text>
</comment>
<evidence type="ECO:0000313" key="9">
    <source>
        <dbReference type="Proteomes" id="UP000243342"/>
    </source>
</evidence>
<feature type="transmembrane region" description="Helical" evidence="6">
    <location>
        <begin position="119"/>
        <end position="148"/>
    </location>
</feature>
<evidence type="ECO:0000256" key="1">
    <source>
        <dbReference type="ARBA" id="ARBA00004141"/>
    </source>
</evidence>
<gene>
    <name evidence="8" type="ORF">BIV57_02295</name>
</gene>
<dbReference type="InterPro" id="IPR013525">
    <property type="entry name" value="ABC2_TM"/>
</dbReference>
<dbReference type="GO" id="GO:0046677">
    <property type="term" value="P:response to antibiotic"/>
    <property type="evidence" value="ECO:0007669"/>
    <property type="project" value="UniProtKB-KW"/>
</dbReference>
<dbReference type="AlphaFoldDB" id="A0A1J7BK72"/>
<evidence type="ECO:0000256" key="3">
    <source>
        <dbReference type="ARBA" id="ARBA00022989"/>
    </source>
</evidence>
<evidence type="ECO:0000256" key="4">
    <source>
        <dbReference type="ARBA" id="ARBA00023136"/>
    </source>
</evidence>
<evidence type="ECO:0000313" key="8">
    <source>
        <dbReference type="EMBL" id="OIV39079.1"/>
    </source>
</evidence>
<comment type="caution">
    <text evidence="8">The sequence shown here is derived from an EMBL/GenBank/DDBJ whole genome shotgun (WGS) entry which is preliminary data.</text>
</comment>
<sequence>MTITESAPAALARPVRAPGTLRLGLARGGIEIKQFFRARDAVVFNFALPAVLMVLFATIFKDRIPDAGGVTVSQLYVAAMIAAGLMTTSFSSLAIGIAQERDEGTLRRLRGMPMPRASYFIGKVLLVLVTGVSETVVLLIVGVSFYHLHLPGSALKWFDFAWVFLLGLTACTLTGIAASSVPRNAKSAAPVIQLPFLVLQFISGIYIAVNTIPKGLLAVGAWFPLKWMAQGFRGVFLPDAAKSLEAAHAWEYGRIAMVLGAWCVVGLLLCLTTFRWKTRRDG</sequence>
<dbReference type="InterPro" id="IPR000412">
    <property type="entry name" value="ABC_2_transport"/>
</dbReference>
<feature type="transmembrane region" description="Helical" evidence="6">
    <location>
        <begin position="42"/>
        <end position="60"/>
    </location>
</feature>